<reference evidence="3 4" key="1">
    <citation type="submission" date="2017-07" db="EMBL/GenBank/DDBJ databases">
        <title>Genome Sequence of Antarctobacter heliothermus Strain SMS3 Isolated from a culture of the Diatom Skeletonema marinoi.</title>
        <authorList>
            <person name="Topel M."/>
            <person name="Pinder M.I.M."/>
            <person name="Johansson O.N."/>
            <person name="Kourtchenko O."/>
            <person name="Godhe A."/>
            <person name="Clarke A.K."/>
        </authorList>
    </citation>
    <scope>NUCLEOTIDE SEQUENCE [LARGE SCALE GENOMIC DNA]</scope>
    <source>
        <strain evidence="3 4">SMS3</strain>
    </source>
</reference>
<evidence type="ECO:0000313" key="4">
    <source>
        <dbReference type="Proteomes" id="UP000203589"/>
    </source>
</evidence>
<organism evidence="3 4">
    <name type="scientific">Antarctobacter heliothermus</name>
    <dbReference type="NCBI Taxonomy" id="74033"/>
    <lineage>
        <taxon>Bacteria</taxon>
        <taxon>Pseudomonadati</taxon>
        <taxon>Pseudomonadota</taxon>
        <taxon>Alphaproteobacteria</taxon>
        <taxon>Rhodobacterales</taxon>
        <taxon>Roseobacteraceae</taxon>
        <taxon>Antarctobacter</taxon>
    </lineage>
</organism>
<dbReference type="EMBL" id="CP022540">
    <property type="protein sequence ID" value="ASP18809.1"/>
    <property type="molecule type" value="Genomic_DNA"/>
</dbReference>
<dbReference type="Pfam" id="PF03724">
    <property type="entry name" value="META"/>
    <property type="match status" value="1"/>
</dbReference>
<evidence type="ECO:0000256" key="1">
    <source>
        <dbReference type="SAM" id="SignalP"/>
    </source>
</evidence>
<dbReference type="PANTHER" id="PTHR35535:SF1">
    <property type="entry name" value="HEAT SHOCK PROTEIN HSLJ"/>
    <property type="match status" value="1"/>
</dbReference>
<dbReference type="InterPro" id="IPR005184">
    <property type="entry name" value="DUF306_Meta_HslJ"/>
</dbReference>
<dbReference type="RefSeq" id="WP_094033152.1">
    <property type="nucleotide sequence ID" value="NZ_CP022540.1"/>
</dbReference>
<dbReference type="OrthoDB" id="7777568at2"/>
<dbReference type="Gene3D" id="2.40.128.270">
    <property type="match status" value="1"/>
</dbReference>
<dbReference type="PANTHER" id="PTHR35535">
    <property type="entry name" value="HEAT SHOCK PROTEIN HSLJ"/>
    <property type="match status" value="1"/>
</dbReference>
<evidence type="ECO:0000259" key="2">
    <source>
        <dbReference type="Pfam" id="PF03724"/>
    </source>
</evidence>
<dbReference type="InterPro" id="IPR038670">
    <property type="entry name" value="HslJ-like_sf"/>
</dbReference>
<dbReference type="KEGG" id="aht:ANTHELSMS3_00083"/>
<evidence type="ECO:0000313" key="3">
    <source>
        <dbReference type="EMBL" id="ASP18809.1"/>
    </source>
</evidence>
<feature type="chain" id="PRO_5012171680" evidence="1">
    <location>
        <begin position="18"/>
        <end position="133"/>
    </location>
</feature>
<dbReference type="AlphaFoldDB" id="A0A222DXX6"/>
<feature type="signal peptide" evidence="1">
    <location>
        <begin position="1"/>
        <end position="17"/>
    </location>
</feature>
<proteinExistence type="predicted"/>
<accession>A0A222DXX6</accession>
<feature type="domain" description="DUF306" evidence="2">
    <location>
        <begin position="27"/>
        <end position="123"/>
    </location>
</feature>
<dbReference type="InterPro" id="IPR053147">
    <property type="entry name" value="Hsp_HslJ-like"/>
</dbReference>
<sequence>MREAMFALLVLAGPAMAQDDMIHGPVDGRWALQRIDDAPFTARAELDLSRAGHVSGSGPCNGFSGRMEGDWPAMSIGPLRSTRRACPELDQENLYFTALQSVQHGAMRDGDLVLADTAGREMVFTPLPAPLDE</sequence>
<protein>
    <submittedName>
        <fullName evidence="3">META domain protein</fullName>
    </submittedName>
</protein>
<name>A0A222DXX6_9RHOB</name>
<keyword evidence="4" id="KW-1185">Reference proteome</keyword>
<gene>
    <name evidence="3" type="ORF">ANTHELSMS3_00083</name>
</gene>
<dbReference type="Proteomes" id="UP000203589">
    <property type="component" value="Chromosome"/>
</dbReference>
<keyword evidence="1" id="KW-0732">Signal</keyword>